<dbReference type="SMART" id="SM00854">
    <property type="entry name" value="PGA_cap"/>
    <property type="match status" value="1"/>
</dbReference>
<dbReference type="Gene3D" id="3.60.21.10">
    <property type="match status" value="1"/>
</dbReference>
<dbReference type="EMBL" id="JBBUTF010000004">
    <property type="protein sequence ID" value="MEK8025482.1"/>
    <property type="molecule type" value="Genomic_DNA"/>
</dbReference>
<comment type="similarity">
    <text evidence="1">Belongs to the CapA family.</text>
</comment>
<dbReference type="CDD" id="cd07381">
    <property type="entry name" value="MPP_CapA"/>
    <property type="match status" value="1"/>
</dbReference>
<evidence type="ECO:0000256" key="1">
    <source>
        <dbReference type="ARBA" id="ARBA00005662"/>
    </source>
</evidence>
<comment type="caution">
    <text evidence="5">The sequence shown here is derived from an EMBL/GenBank/DDBJ whole genome shotgun (WGS) entry which is preliminary data.</text>
</comment>
<feature type="domain" description="Capsule synthesis protein CapA" evidence="4">
    <location>
        <begin position="212"/>
        <end position="446"/>
    </location>
</feature>
<dbReference type="InterPro" id="IPR052169">
    <property type="entry name" value="CW_Biosynth-Accessory"/>
</dbReference>
<organism evidence="5 6">
    <name type="scientific">Pseudaquabacterium rugosum</name>
    <dbReference type="NCBI Taxonomy" id="2984194"/>
    <lineage>
        <taxon>Bacteria</taxon>
        <taxon>Pseudomonadati</taxon>
        <taxon>Pseudomonadota</taxon>
        <taxon>Betaproteobacteria</taxon>
        <taxon>Burkholderiales</taxon>
        <taxon>Sphaerotilaceae</taxon>
        <taxon>Pseudaquabacterium</taxon>
    </lineage>
</organism>
<accession>A0ABU9B6H3</accession>
<keyword evidence="5" id="KW-0378">Hydrolase</keyword>
<sequence length="488" mass="52771">MTAPRHRLQGRPTLLAFLLGCGIAAAATAHDADTAPRPTNPGAADRTGTAPGEPAPATELQCGLRTGDRHTTLRARPTRDPLAATEAGLGGRFLLQAVALARADAPQTVDEVIVRVIDTESGDLPQVLVHSRWQHGLPTALGEGQAWAPNLSGWQRVYSPYLGRELAWGCALVRSGAEPAGWHQVDATGPALRESAPARPQPTAAGRQARLRLAWMGDVMLADGPGRVIARGGDPFAHVGELLRSADLRIANLECVIATGGQRVPKPWAFRAHPRTLPVLQRHVDVVSLANNHSGDFGAAAFDEMLGRLERAGLPWFGGGRTAREAHQPRIIERQGLRIALLAYNEMFPRQFEATERSAGAAWADEERIVAAIRAARRQADIVIPYLHWGQEQETVAHARQRALARRMIEAGADAVVGTHPHVRQDSEIIDGKPVIYSLGNFVFDGFDKAEQRTGSILWMTVDAQGVQDWSLQPVVIDADGRPRALPR</sequence>
<evidence type="ECO:0000256" key="3">
    <source>
        <dbReference type="SAM" id="SignalP"/>
    </source>
</evidence>
<dbReference type="SUPFAM" id="SSF56300">
    <property type="entry name" value="Metallo-dependent phosphatases"/>
    <property type="match status" value="1"/>
</dbReference>
<dbReference type="EC" id="3.1.-.-" evidence="5"/>
<reference evidence="5 6" key="1">
    <citation type="submission" date="2024-04" db="EMBL/GenBank/DDBJ databases">
        <title>Novel species of the genus Ideonella isolated from streams.</title>
        <authorList>
            <person name="Lu H."/>
        </authorList>
    </citation>
    <scope>NUCLEOTIDE SEQUENCE [LARGE SCALE GENOMIC DNA]</scope>
    <source>
        <strain evidence="5 6">BYS139W</strain>
    </source>
</reference>
<dbReference type="Proteomes" id="UP001368500">
    <property type="component" value="Unassembled WGS sequence"/>
</dbReference>
<dbReference type="Pfam" id="PF09587">
    <property type="entry name" value="PGA_cap"/>
    <property type="match status" value="1"/>
</dbReference>
<gene>
    <name evidence="5" type="ORF">AACH11_05860</name>
</gene>
<dbReference type="InterPro" id="IPR019079">
    <property type="entry name" value="Capsule_synth_CapA"/>
</dbReference>
<feature type="signal peptide" evidence="3">
    <location>
        <begin position="1"/>
        <end position="26"/>
    </location>
</feature>
<evidence type="ECO:0000313" key="6">
    <source>
        <dbReference type="Proteomes" id="UP001368500"/>
    </source>
</evidence>
<feature type="region of interest" description="Disordered" evidence="2">
    <location>
        <begin position="30"/>
        <end position="60"/>
    </location>
</feature>
<evidence type="ECO:0000256" key="2">
    <source>
        <dbReference type="SAM" id="MobiDB-lite"/>
    </source>
</evidence>
<evidence type="ECO:0000259" key="4">
    <source>
        <dbReference type="SMART" id="SM00854"/>
    </source>
</evidence>
<dbReference type="InterPro" id="IPR029052">
    <property type="entry name" value="Metallo-depent_PP-like"/>
</dbReference>
<dbReference type="PANTHER" id="PTHR33393">
    <property type="entry name" value="POLYGLUTAMINE SYNTHESIS ACCESSORY PROTEIN RV0574C-RELATED"/>
    <property type="match status" value="1"/>
</dbReference>
<dbReference type="GO" id="GO:0016787">
    <property type="term" value="F:hydrolase activity"/>
    <property type="evidence" value="ECO:0007669"/>
    <property type="project" value="UniProtKB-KW"/>
</dbReference>
<dbReference type="PANTHER" id="PTHR33393:SF13">
    <property type="entry name" value="PGA BIOSYNTHESIS PROTEIN CAPA"/>
    <property type="match status" value="1"/>
</dbReference>
<protein>
    <submittedName>
        <fullName evidence="5">CapA family protein</fullName>
        <ecNumber evidence="5">3.1.-.-</ecNumber>
    </submittedName>
</protein>
<proteinExistence type="inferred from homology"/>
<keyword evidence="3" id="KW-0732">Signal</keyword>
<keyword evidence="6" id="KW-1185">Reference proteome</keyword>
<name>A0ABU9B6H3_9BURK</name>
<dbReference type="RefSeq" id="WP_341373257.1">
    <property type="nucleotide sequence ID" value="NZ_JBBUTF010000004.1"/>
</dbReference>
<evidence type="ECO:0000313" key="5">
    <source>
        <dbReference type="EMBL" id="MEK8025482.1"/>
    </source>
</evidence>
<feature type="chain" id="PRO_5046985359" evidence="3">
    <location>
        <begin position="27"/>
        <end position="488"/>
    </location>
</feature>